<dbReference type="InterPro" id="IPR002470">
    <property type="entry name" value="Peptidase_S9A"/>
</dbReference>
<feature type="domain" description="Peptidase S9A N-terminal" evidence="6">
    <location>
        <begin position="19"/>
        <end position="247"/>
    </location>
</feature>
<keyword evidence="8" id="KW-1185">Reference proteome</keyword>
<evidence type="ECO:0000256" key="4">
    <source>
        <dbReference type="SAM" id="MobiDB-lite"/>
    </source>
</evidence>
<evidence type="ECO:0000259" key="6">
    <source>
        <dbReference type="Pfam" id="PF02897"/>
    </source>
</evidence>
<dbReference type="GO" id="GO:0004252">
    <property type="term" value="F:serine-type endopeptidase activity"/>
    <property type="evidence" value="ECO:0007669"/>
    <property type="project" value="InterPro"/>
</dbReference>
<name>A0A021VLV8_9CELL</name>
<dbReference type="Gene3D" id="3.40.50.1820">
    <property type="entry name" value="alpha/beta hydrolase"/>
    <property type="match status" value="1"/>
</dbReference>
<dbReference type="PANTHER" id="PTHR42881:SF13">
    <property type="entry name" value="PROLYL ENDOPEPTIDASE"/>
    <property type="match status" value="1"/>
</dbReference>
<dbReference type="InterPro" id="IPR051167">
    <property type="entry name" value="Prolyl_oligopep/macrocyclase"/>
</dbReference>
<dbReference type="InterPro" id="IPR001375">
    <property type="entry name" value="Peptidase_S9_cat"/>
</dbReference>
<feature type="compositionally biased region" description="Low complexity" evidence="4">
    <location>
        <begin position="1"/>
        <end position="28"/>
    </location>
</feature>
<evidence type="ECO:0000313" key="8">
    <source>
        <dbReference type="Proteomes" id="UP000019753"/>
    </source>
</evidence>
<dbReference type="InterPro" id="IPR029058">
    <property type="entry name" value="AB_hydrolase_fold"/>
</dbReference>
<accession>A0A021VLV8</accession>
<keyword evidence="1" id="KW-0645">Protease</keyword>
<sequence length="707" mass="77053">MTTPGTSSTTATAPTTAARTADDAAQAEAPHDPHLWLEDVDGDDALAWVRERNAEALERLGGDLQTAIRDEILEVLDSKDKIPGVGEAGGYLYNVWQDEQHERGLWRRTTLDSYRTAEPEWDVLLDLDALSEAEGVGWVWHGASILRPDCRVALVDLSRGGSDADVTREFDLETRTFVEDGFRRPEAKGGVGWIDQDTTWLTTDTGEGSTTTSGYPRQVRRWTRGTPLEEAPVVFEAEVTDLAVSAHHDRSPGFERDVVVRATDFYHQQVFLVGEGDALTRIDVPDSAEVGLHREWLLVELREDWAVGGRTYAGGSLLAARLDPFLAGDRELEVLFAPTPTSSLAASTWTRSHLVLTTLEDVTDRVHVLTPTAAGWHRVEVAPADLGAPTLGTVVLRAVDSIDSEDVWFTVTGFLTPSTFGRATIGPDGVVGEPEHLKAGPAFFDGSTHEVTQHRVTSADGTVIPYFLVRPRAAVGPVPTLLYGYGGFEISLRPSYSGGLGRAWLARGGAYALANIRGGGEYGPRWHQLALRENRHRAYEDFAAVARDLVDRGVTTPDRLGAQGGSNGGLLMGNMVTQYPELFGAIVCQVPLLDMRRYHLLLAGASWAAEYGDPDDPADWAFLQHWSPYHLVEPGRAYPPLLLTTSTRDDRVHPGHARKFAALLREVGADVTSYENIEGGHGGAATNAQAAHMSALAYTFLWQQLGD</sequence>
<dbReference type="SUPFAM" id="SSF53474">
    <property type="entry name" value="alpha/beta-Hydrolases"/>
    <property type="match status" value="1"/>
</dbReference>
<dbReference type="AlphaFoldDB" id="A0A021VLV8"/>
<comment type="caution">
    <text evidence="7">The sequence shown here is derived from an EMBL/GenBank/DDBJ whole genome shotgun (WGS) entry which is preliminary data.</text>
</comment>
<dbReference type="GO" id="GO:0006508">
    <property type="term" value="P:proteolysis"/>
    <property type="evidence" value="ECO:0007669"/>
    <property type="project" value="UniProtKB-KW"/>
</dbReference>
<feature type="region of interest" description="Disordered" evidence="4">
    <location>
        <begin position="1"/>
        <end position="37"/>
    </location>
</feature>
<dbReference type="Proteomes" id="UP000019753">
    <property type="component" value="Unassembled WGS sequence"/>
</dbReference>
<dbReference type="Pfam" id="PF00326">
    <property type="entry name" value="Peptidase_S9"/>
    <property type="match status" value="1"/>
</dbReference>
<dbReference type="SUPFAM" id="SSF50993">
    <property type="entry name" value="Peptidase/esterase 'gauge' domain"/>
    <property type="match status" value="1"/>
</dbReference>
<evidence type="ECO:0000259" key="5">
    <source>
        <dbReference type="Pfam" id="PF00326"/>
    </source>
</evidence>
<reference evidence="7 8" key="1">
    <citation type="submission" date="2014-01" db="EMBL/GenBank/DDBJ databases">
        <title>Actinotalea ferrariae CF5-4.</title>
        <authorList>
            <person name="Chen F."/>
            <person name="Li Y."/>
            <person name="Wang G."/>
        </authorList>
    </citation>
    <scope>NUCLEOTIDE SEQUENCE [LARGE SCALE GENOMIC DNA]</scope>
    <source>
        <strain evidence="7 8">CF5-4</strain>
    </source>
</reference>
<gene>
    <name evidence="7" type="ORF">N866_10725</name>
</gene>
<keyword evidence="2" id="KW-0378">Hydrolase</keyword>
<dbReference type="RefSeq" id="WP_052023182.1">
    <property type="nucleotide sequence ID" value="NZ_AXCW01000297.1"/>
</dbReference>
<evidence type="ECO:0000256" key="1">
    <source>
        <dbReference type="ARBA" id="ARBA00022670"/>
    </source>
</evidence>
<dbReference type="PANTHER" id="PTHR42881">
    <property type="entry name" value="PROLYL ENDOPEPTIDASE"/>
    <property type="match status" value="1"/>
</dbReference>
<dbReference type="GO" id="GO:0005829">
    <property type="term" value="C:cytosol"/>
    <property type="evidence" value="ECO:0007669"/>
    <property type="project" value="TreeGrafter"/>
</dbReference>
<keyword evidence="3" id="KW-0720">Serine protease</keyword>
<dbReference type="Gene3D" id="2.130.10.120">
    <property type="entry name" value="Prolyl oligopeptidase, N-terminal domain"/>
    <property type="match status" value="1"/>
</dbReference>
<dbReference type="PRINTS" id="PR00862">
    <property type="entry name" value="PROLIGOPTASE"/>
</dbReference>
<dbReference type="GO" id="GO:0070012">
    <property type="term" value="F:oligopeptidase activity"/>
    <property type="evidence" value="ECO:0007669"/>
    <property type="project" value="TreeGrafter"/>
</dbReference>
<feature type="domain" description="Peptidase S9 prolyl oligopeptidase catalytic" evidence="5">
    <location>
        <begin position="504"/>
        <end position="706"/>
    </location>
</feature>
<evidence type="ECO:0000256" key="3">
    <source>
        <dbReference type="ARBA" id="ARBA00022825"/>
    </source>
</evidence>
<protein>
    <submittedName>
        <fullName evidence="7">Prolyl oligopeptidase</fullName>
    </submittedName>
</protein>
<evidence type="ECO:0000313" key="7">
    <source>
        <dbReference type="EMBL" id="EYR62204.1"/>
    </source>
</evidence>
<evidence type="ECO:0000256" key="2">
    <source>
        <dbReference type="ARBA" id="ARBA00022801"/>
    </source>
</evidence>
<proteinExistence type="predicted"/>
<organism evidence="7 8">
    <name type="scientific">Actinotalea ferrariae CF5-4</name>
    <dbReference type="NCBI Taxonomy" id="948458"/>
    <lineage>
        <taxon>Bacteria</taxon>
        <taxon>Bacillati</taxon>
        <taxon>Actinomycetota</taxon>
        <taxon>Actinomycetes</taxon>
        <taxon>Micrococcales</taxon>
        <taxon>Cellulomonadaceae</taxon>
        <taxon>Actinotalea</taxon>
    </lineage>
</organism>
<dbReference type="InterPro" id="IPR023302">
    <property type="entry name" value="Pept_S9A_N"/>
</dbReference>
<dbReference type="Pfam" id="PF02897">
    <property type="entry name" value="Peptidase_S9_N"/>
    <property type="match status" value="1"/>
</dbReference>
<dbReference type="EMBL" id="AXCW01000297">
    <property type="protein sequence ID" value="EYR62204.1"/>
    <property type="molecule type" value="Genomic_DNA"/>
</dbReference>
<dbReference type="OrthoDB" id="9801421at2"/>